<dbReference type="InterPro" id="IPR006913">
    <property type="entry name" value="CENP-V/GFA"/>
</dbReference>
<keyword evidence="3" id="KW-0862">Zinc</keyword>
<sequence>MTSPFPTALLPEWTTQPPYSPTPGVPFEPTWHGSCHCQGVHFLVRGQPLDVKFCHCTDCQTLQAAPFQWAAIFHKEDVLVTEGVGELEFYASSSHKQEHELPCKVYCRACHTALFDEGRRMLMLFPTLLDLPRPIPGGWKARCHIFYGSRVVDINDGTPKWKGHKDESERIPEGMLGCAGKDLMS</sequence>
<gene>
    <name evidence="6" type="ORF">CALVIDRAFT_248314</name>
</gene>
<dbReference type="OrthoDB" id="9970124at2759"/>
<evidence type="ECO:0000313" key="7">
    <source>
        <dbReference type="Proteomes" id="UP000076738"/>
    </source>
</evidence>
<dbReference type="Gene3D" id="3.90.1590.10">
    <property type="entry name" value="glutathione-dependent formaldehyde- activating enzyme (gfa)"/>
    <property type="match status" value="1"/>
</dbReference>
<protein>
    <recommendedName>
        <fullName evidence="5">CENP-V/GFA domain-containing protein</fullName>
    </recommendedName>
</protein>
<organism evidence="6 7">
    <name type="scientific">Calocera viscosa (strain TUFC12733)</name>
    <dbReference type="NCBI Taxonomy" id="1330018"/>
    <lineage>
        <taxon>Eukaryota</taxon>
        <taxon>Fungi</taxon>
        <taxon>Dikarya</taxon>
        <taxon>Basidiomycota</taxon>
        <taxon>Agaricomycotina</taxon>
        <taxon>Dacrymycetes</taxon>
        <taxon>Dacrymycetales</taxon>
        <taxon>Dacrymycetaceae</taxon>
        <taxon>Calocera</taxon>
    </lineage>
</organism>
<evidence type="ECO:0000259" key="5">
    <source>
        <dbReference type="PROSITE" id="PS51891"/>
    </source>
</evidence>
<dbReference type="EMBL" id="KV417301">
    <property type="protein sequence ID" value="KZO93443.1"/>
    <property type="molecule type" value="Genomic_DNA"/>
</dbReference>
<evidence type="ECO:0000313" key="6">
    <source>
        <dbReference type="EMBL" id="KZO93443.1"/>
    </source>
</evidence>
<dbReference type="STRING" id="1330018.A0A167JC39"/>
<accession>A0A167JC39</accession>
<dbReference type="GO" id="GO:0016846">
    <property type="term" value="F:carbon-sulfur lyase activity"/>
    <property type="evidence" value="ECO:0007669"/>
    <property type="project" value="InterPro"/>
</dbReference>
<dbReference type="GO" id="GO:0046872">
    <property type="term" value="F:metal ion binding"/>
    <property type="evidence" value="ECO:0007669"/>
    <property type="project" value="UniProtKB-KW"/>
</dbReference>
<evidence type="ECO:0000256" key="4">
    <source>
        <dbReference type="ARBA" id="ARBA00023239"/>
    </source>
</evidence>
<keyword evidence="7" id="KW-1185">Reference proteome</keyword>
<evidence type="ECO:0000256" key="3">
    <source>
        <dbReference type="ARBA" id="ARBA00022833"/>
    </source>
</evidence>
<name>A0A167JC39_CALVF</name>
<dbReference type="PROSITE" id="PS51891">
    <property type="entry name" value="CENP_V_GFA"/>
    <property type="match status" value="1"/>
</dbReference>
<proteinExistence type="inferred from homology"/>
<feature type="domain" description="CENP-V/GFA" evidence="5">
    <location>
        <begin position="31"/>
        <end position="162"/>
    </location>
</feature>
<reference evidence="6 7" key="1">
    <citation type="journal article" date="2016" name="Mol. Biol. Evol.">
        <title>Comparative Genomics of Early-Diverging Mushroom-Forming Fungi Provides Insights into the Origins of Lignocellulose Decay Capabilities.</title>
        <authorList>
            <person name="Nagy L.G."/>
            <person name="Riley R."/>
            <person name="Tritt A."/>
            <person name="Adam C."/>
            <person name="Daum C."/>
            <person name="Floudas D."/>
            <person name="Sun H."/>
            <person name="Yadav J.S."/>
            <person name="Pangilinan J."/>
            <person name="Larsson K.H."/>
            <person name="Matsuura K."/>
            <person name="Barry K."/>
            <person name="Labutti K."/>
            <person name="Kuo R."/>
            <person name="Ohm R.A."/>
            <person name="Bhattacharya S.S."/>
            <person name="Shirouzu T."/>
            <person name="Yoshinaga Y."/>
            <person name="Martin F.M."/>
            <person name="Grigoriev I.V."/>
            <person name="Hibbett D.S."/>
        </authorList>
    </citation>
    <scope>NUCLEOTIDE SEQUENCE [LARGE SCALE GENOMIC DNA]</scope>
    <source>
        <strain evidence="6 7">TUFC12733</strain>
    </source>
</reference>
<keyword evidence="2" id="KW-0479">Metal-binding</keyword>
<dbReference type="Pfam" id="PF04828">
    <property type="entry name" value="GFA"/>
    <property type="match status" value="1"/>
</dbReference>
<dbReference type="PANTHER" id="PTHR33337:SF40">
    <property type="entry name" value="CENP-V_GFA DOMAIN-CONTAINING PROTEIN-RELATED"/>
    <property type="match status" value="1"/>
</dbReference>
<keyword evidence="4" id="KW-0456">Lyase</keyword>
<dbReference type="InterPro" id="IPR011057">
    <property type="entry name" value="Mss4-like_sf"/>
</dbReference>
<evidence type="ECO:0000256" key="2">
    <source>
        <dbReference type="ARBA" id="ARBA00022723"/>
    </source>
</evidence>
<dbReference type="PANTHER" id="PTHR33337">
    <property type="entry name" value="GFA DOMAIN-CONTAINING PROTEIN"/>
    <property type="match status" value="1"/>
</dbReference>
<evidence type="ECO:0000256" key="1">
    <source>
        <dbReference type="ARBA" id="ARBA00005495"/>
    </source>
</evidence>
<dbReference type="AlphaFoldDB" id="A0A167JC39"/>
<comment type="similarity">
    <text evidence="1">Belongs to the Gfa family.</text>
</comment>
<dbReference type="SUPFAM" id="SSF51316">
    <property type="entry name" value="Mss4-like"/>
    <property type="match status" value="1"/>
</dbReference>
<dbReference type="Proteomes" id="UP000076738">
    <property type="component" value="Unassembled WGS sequence"/>
</dbReference>